<feature type="non-terminal residue" evidence="1">
    <location>
        <position position="1"/>
    </location>
</feature>
<sequence>KCFIPDELEMRLRKAGLKKVNVEGVDPGRIEDSYLIAGYGRKQ</sequence>
<accession>X1URK5</accession>
<organism evidence="1">
    <name type="scientific">marine sediment metagenome</name>
    <dbReference type="NCBI Taxonomy" id="412755"/>
    <lineage>
        <taxon>unclassified sequences</taxon>
        <taxon>metagenomes</taxon>
        <taxon>ecological metagenomes</taxon>
    </lineage>
</organism>
<name>X1URK5_9ZZZZ</name>
<proteinExistence type="predicted"/>
<dbReference type="AlphaFoldDB" id="X1URK5"/>
<protein>
    <submittedName>
        <fullName evidence="1">Uncharacterized protein</fullName>
    </submittedName>
</protein>
<evidence type="ECO:0000313" key="1">
    <source>
        <dbReference type="EMBL" id="GAJ06252.1"/>
    </source>
</evidence>
<dbReference type="EMBL" id="BARW01027829">
    <property type="protein sequence ID" value="GAJ06252.1"/>
    <property type="molecule type" value="Genomic_DNA"/>
</dbReference>
<reference evidence="1" key="1">
    <citation type="journal article" date="2014" name="Front. Microbiol.">
        <title>High frequency of phylogenetically diverse reductive dehalogenase-homologous genes in deep subseafloor sedimentary metagenomes.</title>
        <authorList>
            <person name="Kawai M."/>
            <person name="Futagami T."/>
            <person name="Toyoda A."/>
            <person name="Takaki Y."/>
            <person name="Nishi S."/>
            <person name="Hori S."/>
            <person name="Arai W."/>
            <person name="Tsubouchi T."/>
            <person name="Morono Y."/>
            <person name="Uchiyama I."/>
            <person name="Ito T."/>
            <person name="Fujiyama A."/>
            <person name="Inagaki F."/>
            <person name="Takami H."/>
        </authorList>
    </citation>
    <scope>NUCLEOTIDE SEQUENCE</scope>
    <source>
        <strain evidence="1">Expedition CK06-06</strain>
    </source>
</reference>
<gene>
    <name evidence="1" type="ORF">S12H4_45069</name>
</gene>
<comment type="caution">
    <text evidence="1">The sequence shown here is derived from an EMBL/GenBank/DDBJ whole genome shotgun (WGS) entry which is preliminary data.</text>
</comment>